<reference evidence="3 4" key="1">
    <citation type="submission" date="2016-01" db="EMBL/GenBank/DDBJ databases">
        <authorList>
            <person name="Oliw E.H."/>
        </authorList>
    </citation>
    <scope>NUCLEOTIDE SEQUENCE [LARGE SCALE GENOMIC DNA]</scope>
    <source>
        <strain evidence="3 4">MJR8628B</strain>
    </source>
</reference>
<evidence type="ECO:0000256" key="2">
    <source>
        <dbReference type="ARBA" id="ARBA00022801"/>
    </source>
</evidence>
<evidence type="ECO:0000256" key="1">
    <source>
        <dbReference type="ARBA" id="ARBA00001946"/>
    </source>
</evidence>
<gene>
    <name evidence="3" type="ORF">HMPREF3196_00766</name>
</gene>
<dbReference type="Proteomes" id="UP000070092">
    <property type="component" value="Unassembled WGS sequence"/>
</dbReference>
<evidence type="ECO:0000313" key="4">
    <source>
        <dbReference type="Proteomes" id="UP000070092"/>
    </source>
</evidence>
<dbReference type="InterPro" id="IPR000086">
    <property type="entry name" value="NUDIX_hydrolase_dom"/>
</dbReference>
<comment type="cofactor">
    <cofactor evidence="1">
        <name>Mg(2+)</name>
        <dbReference type="ChEBI" id="CHEBI:18420"/>
    </cofactor>
</comment>
<dbReference type="SUPFAM" id="SSF55811">
    <property type="entry name" value="Nudix"/>
    <property type="match status" value="1"/>
</dbReference>
<dbReference type="GO" id="GO:0016787">
    <property type="term" value="F:hydrolase activity"/>
    <property type="evidence" value="ECO:0007669"/>
    <property type="project" value="UniProtKB-KW"/>
</dbReference>
<proteinExistence type="predicted"/>
<dbReference type="GO" id="GO:0019693">
    <property type="term" value="P:ribose phosphate metabolic process"/>
    <property type="evidence" value="ECO:0007669"/>
    <property type="project" value="TreeGrafter"/>
</dbReference>
<dbReference type="PATRIC" id="fig|1681.42.peg.823"/>
<name>A0A0M4M6R2_BIFBI</name>
<dbReference type="PROSITE" id="PS51462">
    <property type="entry name" value="NUDIX"/>
    <property type="match status" value="1"/>
</dbReference>
<keyword evidence="2 3" id="KW-0378">Hydrolase</keyword>
<evidence type="ECO:0000313" key="3">
    <source>
        <dbReference type="EMBL" id="KWZ81909.1"/>
    </source>
</evidence>
<organism evidence="3 4">
    <name type="scientific">Bifidobacterium bifidum</name>
    <dbReference type="NCBI Taxonomy" id="1681"/>
    <lineage>
        <taxon>Bacteria</taxon>
        <taxon>Bacillati</taxon>
        <taxon>Actinomycetota</taxon>
        <taxon>Actinomycetes</taxon>
        <taxon>Bifidobacteriales</taxon>
        <taxon>Bifidobacteriaceae</taxon>
        <taxon>Bifidobacterium</taxon>
    </lineage>
</organism>
<dbReference type="PANTHER" id="PTHR11839">
    <property type="entry name" value="UDP/ADP-SUGAR PYROPHOSPHATASE"/>
    <property type="match status" value="1"/>
</dbReference>
<dbReference type="GO" id="GO:0006753">
    <property type="term" value="P:nucleoside phosphate metabolic process"/>
    <property type="evidence" value="ECO:0007669"/>
    <property type="project" value="TreeGrafter"/>
</dbReference>
<dbReference type="Pfam" id="PF00293">
    <property type="entry name" value="NUDIX"/>
    <property type="match status" value="1"/>
</dbReference>
<protein>
    <submittedName>
        <fullName evidence="3">Hydrolase, NUDIX family</fullName>
    </submittedName>
</protein>
<sequence length="201" mass="22747">MSMDSDTYRPFDPWRPTPVKEESRKQIVETHYFNVDRVAFSSAQVGQFERFILHENNGDTVGVLAVTADGKIPFVEQYRIPTHRWTLEIPAGHANAPSEQYLDVASRKLREEAGYEASKLTQFTRFINTPSFSSQYTALYLATGLKEVDRSAIGPETPRPAVRLYTQQEAMEMVTNGTIVDAKTIIAILRLHEGLLEHIGM</sequence>
<dbReference type="CDD" id="cd24161">
    <property type="entry name" value="NUDIX_ADPRase_Ndx2"/>
    <property type="match status" value="1"/>
</dbReference>
<dbReference type="PANTHER" id="PTHR11839:SF18">
    <property type="entry name" value="NUDIX HYDROLASE DOMAIN-CONTAINING PROTEIN"/>
    <property type="match status" value="1"/>
</dbReference>
<dbReference type="AlphaFoldDB" id="A0A0M4M6R2"/>
<dbReference type="EMBL" id="LRPO01000022">
    <property type="protein sequence ID" value="KWZ81909.1"/>
    <property type="molecule type" value="Genomic_DNA"/>
</dbReference>
<accession>A0A0M4M6R2</accession>
<comment type="caution">
    <text evidence="3">The sequence shown here is derived from an EMBL/GenBank/DDBJ whole genome shotgun (WGS) entry which is preliminary data.</text>
</comment>
<dbReference type="InterPro" id="IPR015797">
    <property type="entry name" value="NUDIX_hydrolase-like_dom_sf"/>
</dbReference>
<dbReference type="Gene3D" id="3.90.79.10">
    <property type="entry name" value="Nucleoside Triphosphate Pyrophosphohydrolase"/>
    <property type="match status" value="1"/>
</dbReference>